<dbReference type="AlphaFoldDB" id="A0A6B8M3F4"/>
<dbReference type="InterPro" id="IPR010275">
    <property type="entry name" value="MepK"/>
</dbReference>
<evidence type="ECO:0000256" key="2">
    <source>
        <dbReference type="ARBA" id="ARBA00004776"/>
    </source>
</evidence>
<keyword evidence="15" id="KW-1185">Reference proteome</keyword>
<dbReference type="Gene3D" id="3.30.1380.10">
    <property type="match status" value="1"/>
</dbReference>
<evidence type="ECO:0000313" key="14">
    <source>
        <dbReference type="EMBL" id="QGM99487.1"/>
    </source>
</evidence>
<comment type="similarity">
    <text evidence="10">Belongs to the peptidase M15 family.</text>
</comment>
<evidence type="ECO:0000256" key="13">
    <source>
        <dbReference type="SAM" id="SignalP"/>
    </source>
</evidence>
<dbReference type="InterPro" id="IPR009045">
    <property type="entry name" value="Zn_M74/Hedgehog-like"/>
</dbReference>
<proteinExistence type="inferred from homology"/>
<reference evidence="14 15" key="1">
    <citation type="submission" date="2019-09" db="EMBL/GenBank/DDBJ databases">
        <title>Isolation and complete genome sequencing of Methylocystis species.</title>
        <authorList>
            <person name="Rumah B.L."/>
            <person name="Stead C.E."/>
            <person name="Stevens B.C."/>
            <person name="Minton N.P."/>
            <person name="Grosse-Honebrink A."/>
            <person name="Zhang Y."/>
        </authorList>
    </citation>
    <scope>NUCLEOTIDE SEQUENCE [LARGE SCALE GENOMIC DNA]</scope>
    <source>
        <strain evidence="14 15">BRCS2</strain>
    </source>
</reference>
<comment type="cofactor">
    <cofactor evidence="1">
        <name>Zn(2+)</name>
        <dbReference type="ChEBI" id="CHEBI:29105"/>
    </cofactor>
</comment>
<keyword evidence="3" id="KW-0645">Protease</keyword>
<organism evidence="14 15">
    <name type="scientific">Methylocystis parvus</name>
    <dbReference type="NCBI Taxonomy" id="134"/>
    <lineage>
        <taxon>Bacteria</taxon>
        <taxon>Pseudomonadati</taxon>
        <taxon>Pseudomonadota</taxon>
        <taxon>Alphaproteobacteria</taxon>
        <taxon>Hyphomicrobiales</taxon>
        <taxon>Methylocystaceae</taxon>
        <taxon>Methylocystis</taxon>
    </lineage>
</organism>
<comment type="pathway">
    <text evidence="2">Cell wall biogenesis; cell wall polysaccharide biosynthesis.</text>
</comment>
<evidence type="ECO:0000256" key="11">
    <source>
        <dbReference type="ARBA" id="ARBA00093666"/>
    </source>
</evidence>
<evidence type="ECO:0000256" key="6">
    <source>
        <dbReference type="ARBA" id="ARBA00022801"/>
    </source>
</evidence>
<keyword evidence="9" id="KW-0961">Cell wall biogenesis/degradation</keyword>
<feature type="compositionally biased region" description="Low complexity" evidence="12">
    <location>
        <begin position="330"/>
        <end position="349"/>
    </location>
</feature>
<dbReference type="GO" id="GO:0008237">
    <property type="term" value="F:metallopeptidase activity"/>
    <property type="evidence" value="ECO:0007669"/>
    <property type="project" value="UniProtKB-KW"/>
</dbReference>
<sequence length="597" mass="63525">MTTPRDSEKRKPASPLSLALGLLAGAFATLSPSITETAIANGDTRTIYLHHAHTGEDIAATYLVSGQYDSHVLQQLNWFLRDWRRDEPTNMDPRLFDVVWEAYRSAGAGNQVINVVSAYRSPETNAMLRARSRAVAKYSQHMLGKAMDTTMPGMPMSNIREIGMRMQRGGVGYYPTANTPFVHLDVGNVRSWPRMTYDQLVRLFPDGKTVHLPTNGQPLPGYEEARAEIEARGNGAYVTAPRRTFGGFFAALFGMGGGEDEDAEIAAPPPSTRKQWAALAPRNSRNAQADSEGGEEGAVEQPTSRRARNQIARAEADLPRGETAMTATGAVAVAPPSVRAPQTAAPPAEDGAEAPPEETKRPKYARVPLPPSGRPAIEKPTPLTERSAEVASAEPGTAQELRSSVDDAQENLAEATAARRFVKAPTPPRRPSFLAAAASRQDDAPTPPERPQVGTASHAIAHAVDAPEEQQGKDDAALAYAPHGGVRTAAPQPDENDGGAARKSAGGSDLAPARLDRSNFNTLTAATPTARASARSVLGAPITAVRSAARASEPSVLLPPTRPAHLVGFAAPALPPTDKFSSPALHPRQKIDGDQKK</sequence>
<gene>
    <name evidence="14" type="ORF">F7D14_01815</name>
</gene>
<dbReference type="Proteomes" id="UP000422569">
    <property type="component" value="Chromosome"/>
</dbReference>
<dbReference type="EMBL" id="CP044331">
    <property type="protein sequence ID" value="QGM99487.1"/>
    <property type="molecule type" value="Genomic_DNA"/>
</dbReference>
<name>A0A6B8M3F4_9HYPH</name>
<evidence type="ECO:0000256" key="5">
    <source>
        <dbReference type="ARBA" id="ARBA00022729"/>
    </source>
</evidence>
<feature type="region of interest" description="Disordered" evidence="12">
    <location>
        <begin position="260"/>
        <end position="308"/>
    </location>
</feature>
<evidence type="ECO:0000256" key="12">
    <source>
        <dbReference type="SAM" id="MobiDB-lite"/>
    </source>
</evidence>
<dbReference type="Pfam" id="PF05951">
    <property type="entry name" value="Peptidase_M15_2"/>
    <property type="match status" value="1"/>
</dbReference>
<evidence type="ECO:0000256" key="8">
    <source>
        <dbReference type="ARBA" id="ARBA00023049"/>
    </source>
</evidence>
<dbReference type="CDD" id="cd14844">
    <property type="entry name" value="Zn-DD-carboxypeptidase_like"/>
    <property type="match status" value="1"/>
</dbReference>
<feature type="region of interest" description="Disordered" evidence="12">
    <location>
        <begin position="330"/>
        <end position="519"/>
    </location>
</feature>
<dbReference type="SUPFAM" id="SSF55166">
    <property type="entry name" value="Hedgehog/DD-peptidase"/>
    <property type="match status" value="1"/>
</dbReference>
<accession>A0A6B8M3F4</accession>
<dbReference type="PANTHER" id="PTHR37425">
    <property type="match status" value="1"/>
</dbReference>
<keyword evidence="7" id="KW-0862">Zinc</keyword>
<keyword evidence="6" id="KW-0378">Hydrolase</keyword>
<feature type="region of interest" description="Disordered" evidence="12">
    <location>
        <begin position="569"/>
        <end position="597"/>
    </location>
</feature>
<keyword evidence="4" id="KW-0479">Metal-binding</keyword>
<evidence type="ECO:0000256" key="7">
    <source>
        <dbReference type="ARBA" id="ARBA00022833"/>
    </source>
</evidence>
<evidence type="ECO:0000256" key="4">
    <source>
        <dbReference type="ARBA" id="ARBA00022723"/>
    </source>
</evidence>
<keyword evidence="5 13" id="KW-0732">Signal</keyword>
<dbReference type="GO" id="GO:0071555">
    <property type="term" value="P:cell wall organization"/>
    <property type="evidence" value="ECO:0007669"/>
    <property type="project" value="UniProtKB-KW"/>
</dbReference>
<dbReference type="GO" id="GO:0046872">
    <property type="term" value="F:metal ion binding"/>
    <property type="evidence" value="ECO:0007669"/>
    <property type="project" value="UniProtKB-KW"/>
</dbReference>
<evidence type="ECO:0000256" key="3">
    <source>
        <dbReference type="ARBA" id="ARBA00022670"/>
    </source>
</evidence>
<evidence type="ECO:0000256" key="1">
    <source>
        <dbReference type="ARBA" id="ARBA00001947"/>
    </source>
</evidence>
<evidence type="ECO:0000256" key="10">
    <source>
        <dbReference type="ARBA" id="ARBA00093448"/>
    </source>
</evidence>
<dbReference type="PANTHER" id="PTHR37425:SF1">
    <property type="entry name" value="OUTER MEMBRANE PROTEIN"/>
    <property type="match status" value="1"/>
</dbReference>
<feature type="chain" id="PRO_5025560685" description="Murein endopeptidase K" evidence="13">
    <location>
        <begin position="29"/>
        <end position="597"/>
    </location>
</feature>
<keyword evidence="8" id="KW-0482">Metalloprotease</keyword>
<dbReference type="GO" id="GO:0006508">
    <property type="term" value="P:proteolysis"/>
    <property type="evidence" value="ECO:0007669"/>
    <property type="project" value="UniProtKB-KW"/>
</dbReference>
<dbReference type="KEGG" id="mpar:F7D14_01815"/>
<feature type="signal peptide" evidence="13">
    <location>
        <begin position="1"/>
        <end position="28"/>
    </location>
</feature>
<evidence type="ECO:0000313" key="15">
    <source>
        <dbReference type="Proteomes" id="UP000422569"/>
    </source>
</evidence>
<protein>
    <recommendedName>
        <fullName evidence="11">Murein endopeptidase K</fullName>
    </recommendedName>
</protein>
<evidence type="ECO:0000256" key="9">
    <source>
        <dbReference type="ARBA" id="ARBA00023316"/>
    </source>
</evidence>